<evidence type="ECO:0000313" key="1">
    <source>
        <dbReference type="EMBL" id="MQA36784.1"/>
    </source>
</evidence>
<protein>
    <submittedName>
        <fullName evidence="1">DUF3304 domain-containing protein</fullName>
    </submittedName>
</protein>
<dbReference type="InterPro" id="IPR021733">
    <property type="entry name" value="DUF3304"/>
</dbReference>
<dbReference type="Proteomes" id="UP000440498">
    <property type="component" value="Unassembled WGS sequence"/>
</dbReference>
<dbReference type="EMBL" id="WHUG01000001">
    <property type="protein sequence ID" value="MQA36784.1"/>
    <property type="molecule type" value="Genomic_DNA"/>
</dbReference>
<evidence type="ECO:0000313" key="2">
    <source>
        <dbReference type="Proteomes" id="UP000440498"/>
    </source>
</evidence>
<gene>
    <name evidence="1" type="ORF">GEV02_01370</name>
</gene>
<dbReference type="Pfam" id="PF11745">
    <property type="entry name" value="DUF3304"/>
    <property type="match status" value="1"/>
</dbReference>
<organism evidence="1 2">
    <name type="scientific">Rugamonas aquatica</name>
    <dbReference type="NCBI Taxonomy" id="2743357"/>
    <lineage>
        <taxon>Bacteria</taxon>
        <taxon>Pseudomonadati</taxon>
        <taxon>Pseudomonadota</taxon>
        <taxon>Betaproteobacteria</taxon>
        <taxon>Burkholderiales</taxon>
        <taxon>Oxalobacteraceae</taxon>
        <taxon>Telluria group</taxon>
        <taxon>Rugamonas</taxon>
    </lineage>
</organism>
<dbReference type="AlphaFoldDB" id="A0A6A7MW20"/>
<accession>A0A6A7MW20</accession>
<comment type="caution">
    <text evidence="1">The sequence shown here is derived from an EMBL/GenBank/DDBJ whole genome shotgun (WGS) entry which is preliminary data.</text>
</comment>
<keyword evidence="2" id="KW-1185">Reference proteome</keyword>
<sequence length="143" mass="16059">MNMKSRVFFYLQLIFVLLLLSGCRSDSASIELCGLNYTSKHIEDFSVNGYSGASIYANGGGGSFVCCVLLPRQWNKDLRVTVRWNYDEKNPGAPRERIVAVPKYSEADIGFLAVHFYSDDTVKVLVTTKTNQFPGYPYPRPGE</sequence>
<reference evidence="1 2" key="1">
    <citation type="submission" date="2019-10" db="EMBL/GenBank/DDBJ databases">
        <title>Two novel species isolated from a subtropical stream in China.</title>
        <authorList>
            <person name="Lu H."/>
        </authorList>
    </citation>
    <scope>NUCLEOTIDE SEQUENCE [LARGE SCALE GENOMIC DNA]</scope>
    <source>
        <strain evidence="1 2">FT29W</strain>
    </source>
</reference>
<dbReference type="RefSeq" id="WP_152836155.1">
    <property type="nucleotide sequence ID" value="NZ_WHUG01000001.1"/>
</dbReference>
<proteinExistence type="predicted"/>
<name>A0A6A7MW20_9BURK</name>
<dbReference type="PROSITE" id="PS51257">
    <property type="entry name" value="PROKAR_LIPOPROTEIN"/>
    <property type="match status" value="1"/>
</dbReference>